<sequence>MPAVIVPSVILVQALETDFEELLALRIAAMRASLERIGRFDPLRARERFASGFSPACTRHVSVDGERLGFVVLKPGQDQWLLDHLYIRPGHQGQGIGAAVLAQVFKEVDTAGLPLRVGALKGSDANRFYQRHGFELLAEEEWDIYYLRPPRLNVEK</sequence>
<dbReference type="AlphaFoldDB" id="A0A127QAB0"/>
<dbReference type="Proteomes" id="UP000074561">
    <property type="component" value="Chromosome"/>
</dbReference>
<evidence type="ECO:0000259" key="1">
    <source>
        <dbReference type="PROSITE" id="PS51186"/>
    </source>
</evidence>
<feature type="domain" description="N-acetyltransferase" evidence="1">
    <location>
        <begin position="9"/>
        <end position="151"/>
    </location>
</feature>
<dbReference type="SUPFAM" id="SSF55729">
    <property type="entry name" value="Acyl-CoA N-acyltransferases (Nat)"/>
    <property type="match status" value="1"/>
</dbReference>
<dbReference type="PATRIC" id="fig|279113.9.peg.4581"/>
<dbReference type="KEGG" id="cpra:CPter91_4620"/>
<dbReference type="Gene3D" id="3.40.630.30">
    <property type="match status" value="1"/>
</dbReference>
<dbReference type="Pfam" id="PF13508">
    <property type="entry name" value="Acetyltransf_7"/>
    <property type="match status" value="1"/>
</dbReference>
<protein>
    <submittedName>
        <fullName evidence="2">Acetyltransferase family protein</fullName>
    </submittedName>
</protein>
<dbReference type="STRING" id="279113.CPter91_4620"/>
<dbReference type="InterPro" id="IPR000182">
    <property type="entry name" value="GNAT_dom"/>
</dbReference>
<gene>
    <name evidence="2" type="ORF">CPter91_4620</name>
</gene>
<dbReference type="RefSeq" id="WP_061943849.1">
    <property type="nucleotide sequence ID" value="NZ_CP013234.1"/>
</dbReference>
<dbReference type="GO" id="GO:0016747">
    <property type="term" value="F:acyltransferase activity, transferring groups other than amino-acyl groups"/>
    <property type="evidence" value="ECO:0007669"/>
    <property type="project" value="InterPro"/>
</dbReference>
<dbReference type="InterPro" id="IPR016181">
    <property type="entry name" value="Acyl_CoA_acyltransferase"/>
</dbReference>
<evidence type="ECO:0000313" key="2">
    <source>
        <dbReference type="EMBL" id="AMP06926.1"/>
    </source>
</evidence>
<proteinExistence type="predicted"/>
<reference evidence="2 3" key="1">
    <citation type="submission" date="2015-11" db="EMBL/GenBank/DDBJ databases">
        <title>Exploring the genomic traits of fungus-feeding bacterial genus Collimonas.</title>
        <authorList>
            <person name="Song C."/>
            <person name="Schmidt R."/>
            <person name="de Jager V."/>
            <person name="Krzyzanowska D."/>
            <person name="Jongedijk E."/>
            <person name="Cankar K."/>
            <person name="Beekwilder J."/>
            <person name="van Veen A."/>
            <person name="de Boer W."/>
            <person name="van Veen J.A."/>
            <person name="Garbeva P."/>
        </authorList>
    </citation>
    <scope>NUCLEOTIDE SEQUENCE [LARGE SCALE GENOMIC DNA]</scope>
    <source>
        <strain evidence="2 3">Ter91</strain>
    </source>
</reference>
<accession>A0A127QAB0</accession>
<name>A0A127QAB0_9BURK</name>
<dbReference type="EMBL" id="CP013234">
    <property type="protein sequence ID" value="AMP06926.1"/>
    <property type="molecule type" value="Genomic_DNA"/>
</dbReference>
<keyword evidence="2" id="KW-0808">Transferase</keyword>
<evidence type="ECO:0000313" key="3">
    <source>
        <dbReference type="Proteomes" id="UP000074561"/>
    </source>
</evidence>
<organism evidence="2 3">
    <name type="scientific">Collimonas pratensis</name>
    <dbReference type="NCBI Taxonomy" id="279113"/>
    <lineage>
        <taxon>Bacteria</taxon>
        <taxon>Pseudomonadati</taxon>
        <taxon>Pseudomonadota</taxon>
        <taxon>Betaproteobacteria</taxon>
        <taxon>Burkholderiales</taxon>
        <taxon>Oxalobacteraceae</taxon>
        <taxon>Collimonas</taxon>
    </lineage>
</organism>
<dbReference type="CDD" id="cd04301">
    <property type="entry name" value="NAT_SF"/>
    <property type="match status" value="1"/>
</dbReference>
<dbReference type="PROSITE" id="PS51186">
    <property type="entry name" value="GNAT"/>
    <property type="match status" value="1"/>
</dbReference>
<dbReference type="OrthoDB" id="5522469at2"/>